<dbReference type="AlphaFoldDB" id="A0A6G7K750"/>
<gene>
    <name evidence="1" type="ORF">G7057_00320</name>
</gene>
<dbReference type="InterPro" id="IPR044668">
    <property type="entry name" value="PuuD-like"/>
</dbReference>
<dbReference type="PANTHER" id="PTHR43235:SF1">
    <property type="entry name" value="GLUTAMINE AMIDOTRANSFERASE PB2B2.05-RELATED"/>
    <property type="match status" value="1"/>
</dbReference>
<reference evidence="1 2" key="1">
    <citation type="journal article" date="2017" name="Int. J. Syst. Evol. Microbiol.">
        <title>Jeotgalibaca porci sp. nov. and Jeotgalibaca arthritidis sp. nov., isolated from pigs, and emended description of the genus Jeotgalibaca.</title>
        <authorList>
            <person name="Zamora L."/>
            <person name="Perez-Sancho M."/>
            <person name="Dominguez L."/>
            <person name="Fernandez-Garayzabal J.F."/>
            <person name="Vela A.I."/>
        </authorList>
    </citation>
    <scope>NUCLEOTIDE SEQUENCE [LARGE SCALE GENOMIC DNA]</scope>
    <source>
        <strain evidence="1 2">CECT 9157</strain>
    </source>
</reference>
<keyword evidence="2" id="KW-1185">Reference proteome</keyword>
<dbReference type="SUPFAM" id="SSF52317">
    <property type="entry name" value="Class I glutamine amidotransferase-like"/>
    <property type="match status" value="1"/>
</dbReference>
<dbReference type="KEGG" id="jar:G7057_00320"/>
<evidence type="ECO:0000313" key="1">
    <source>
        <dbReference type="EMBL" id="QII81067.1"/>
    </source>
</evidence>
<name>A0A6G7K750_9LACT</name>
<dbReference type="Pfam" id="PF07722">
    <property type="entry name" value="Peptidase_C26"/>
    <property type="match status" value="1"/>
</dbReference>
<dbReference type="EMBL" id="CP049740">
    <property type="protein sequence ID" value="QII81067.1"/>
    <property type="molecule type" value="Genomic_DNA"/>
</dbReference>
<dbReference type="InterPro" id="IPR011697">
    <property type="entry name" value="Peptidase_C26"/>
</dbReference>
<dbReference type="CDD" id="cd01745">
    <property type="entry name" value="GATase1_2"/>
    <property type="match status" value="1"/>
</dbReference>
<dbReference type="FunFam" id="3.40.50.880:FF:000030">
    <property type="entry name" value="Gamma-glutamyl-gamma-aminobutyrate hydrolase PuuD"/>
    <property type="match status" value="1"/>
</dbReference>
<evidence type="ECO:0000313" key="2">
    <source>
        <dbReference type="Proteomes" id="UP000501451"/>
    </source>
</evidence>
<dbReference type="RefSeq" id="WP_166160523.1">
    <property type="nucleotide sequence ID" value="NZ_CP049740.1"/>
</dbReference>
<keyword evidence="1" id="KW-0378">Hydrolase</keyword>
<dbReference type="PROSITE" id="PS51273">
    <property type="entry name" value="GATASE_TYPE_1"/>
    <property type="match status" value="1"/>
</dbReference>
<sequence length="239" mass="26004">MKKIIGISGNQLLQVTTAFEGNSVSYTPHNFVSGVQAAGASPLILPVGSEEDAERYVSLIDGLILTGGHDVNPMHYGEAPHSKLQAIFPQRDLFDLALLKAAIKKGIPVLGICRGMQIVNVYYGGSLYQDLDSQYEQTLIQHVQRSSFHIPIHMVSVEKDSYIAEITGESLMVNSFHHQALKEVGKGLRVVANSPDGIIEAVEDMGSNVVAIQWHPETMIPHDAVSQAFFNDLVARAEG</sequence>
<proteinExistence type="predicted"/>
<protein>
    <submittedName>
        <fullName evidence="1">Gamma-glutamyl-gamma-aminobutyrate hydrolase family protein</fullName>
    </submittedName>
</protein>
<dbReference type="Gene3D" id="3.40.50.880">
    <property type="match status" value="1"/>
</dbReference>
<dbReference type="GO" id="GO:0005829">
    <property type="term" value="C:cytosol"/>
    <property type="evidence" value="ECO:0007669"/>
    <property type="project" value="TreeGrafter"/>
</dbReference>
<dbReference type="PANTHER" id="PTHR43235">
    <property type="entry name" value="GLUTAMINE AMIDOTRANSFERASE PB2B2.05-RELATED"/>
    <property type="match status" value="1"/>
</dbReference>
<dbReference type="Proteomes" id="UP000501451">
    <property type="component" value="Chromosome"/>
</dbReference>
<dbReference type="InterPro" id="IPR029062">
    <property type="entry name" value="Class_I_gatase-like"/>
</dbReference>
<dbReference type="GO" id="GO:0033969">
    <property type="term" value="F:gamma-glutamyl-gamma-aminobutyrate hydrolase activity"/>
    <property type="evidence" value="ECO:0007669"/>
    <property type="project" value="TreeGrafter"/>
</dbReference>
<accession>A0A6G7K750</accession>
<dbReference type="GO" id="GO:0006598">
    <property type="term" value="P:polyamine catabolic process"/>
    <property type="evidence" value="ECO:0007669"/>
    <property type="project" value="TreeGrafter"/>
</dbReference>
<organism evidence="1 2">
    <name type="scientific">Jeotgalibaca arthritidis</name>
    <dbReference type="NCBI Taxonomy" id="1868794"/>
    <lineage>
        <taxon>Bacteria</taxon>
        <taxon>Bacillati</taxon>
        <taxon>Bacillota</taxon>
        <taxon>Bacilli</taxon>
        <taxon>Lactobacillales</taxon>
        <taxon>Carnobacteriaceae</taxon>
        <taxon>Jeotgalibaca</taxon>
    </lineage>
</organism>